<gene>
    <name evidence="2" type="ORF">G8O29_17340</name>
</gene>
<name>A0ABX0GB05_9RHOB</name>
<keyword evidence="3" id="KW-1185">Reference proteome</keyword>
<organism evidence="2 3">
    <name type="scientific">Rhodobacter calidifons</name>
    <dbReference type="NCBI Taxonomy" id="2715277"/>
    <lineage>
        <taxon>Bacteria</taxon>
        <taxon>Pseudomonadati</taxon>
        <taxon>Pseudomonadota</taxon>
        <taxon>Alphaproteobacteria</taxon>
        <taxon>Rhodobacterales</taxon>
        <taxon>Rhodobacter group</taxon>
        <taxon>Rhodobacter</taxon>
    </lineage>
</organism>
<accession>A0ABX0GB05</accession>
<reference evidence="2 3" key="1">
    <citation type="journal article" date="2022" name="Microorganisms">
        <title>Genome Sequence and Characterization of a Xanthorhodopsin-Containing, Aerobic Anoxygenic Phototrophic Rhodobacter Species, Isolated from Mesophilic Conditions at Yellowstone National Park.</title>
        <authorList>
            <person name="Kyndt J.A."/>
            <person name="Robertson S."/>
            <person name="Shoffstall I.B."/>
            <person name="Ramaley R.F."/>
            <person name="Meyer T.E."/>
        </authorList>
    </citation>
    <scope>NUCLEOTIDE SEQUENCE [LARGE SCALE GENOMIC DNA]</scope>
    <source>
        <strain evidence="2 3">M37P</strain>
    </source>
</reference>
<dbReference type="Proteomes" id="UP001515660">
    <property type="component" value="Unassembled WGS sequence"/>
</dbReference>
<dbReference type="RefSeq" id="WP_166404475.1">
    <property type="nucleotide sequence ID" value="NZ_JAANHS010000026.1"/>
</dbReference>
<proteinExistence type="predicted"/>
<feature type="region of interest" description="Disordered" evidence="1">
    <location>
        <begin position="1"/>
        <end position="23"/>
    </location>
</feature>
<protein>
    <submittedName>
        <fullName evidence="2">Uncharacterized protein</fullName>
    </submittedName>
</protein>
<feature type="compositionally biased region" description="Pro residues" evidence="1">
    <location>
        <begin position="1"/>
        <end position="14"/>
    </location>
</feature>
<dbReference type="EMBL" id="JAANHS010000026">
    <property type="protein sequence ID" value="NHB78474.1"/>
    <property type="molecule type" value="Genomic_DNA"/>
</dbReference>
<evidence type="ECO:0000313" key="3">
    <source>
        <dbReference type="Proteomes" id="UP001515660"/>
    </source>
</evidence>
<sequence>MTTAEPDPPQPDPDTPIETYPDAPDSLIQIWGQRRRRLKLAARDWFPPADLDLAPLLAARIPENLPPLQGSQTLHARKLHQMRVELAGKPELAAVNAILIAHLRKQRFPAHAPALFRRIWAEAGPQLMPELPGRWLISSAITFGDHGETEAQRRVGLSINILFSLMKLYEFERLHSGLDAATPFPIRRIRSRRLPLDMPHFNLGDGGLDINLLAQIWNEARKAPVVGPLACHLLQRLNCDPRGLFRRIGMMRAGKQMERIARAIDDLPPGPTETGRPG</sequence>
<evidence type="ECO:0000256" key="1">
    <source>
        <dbReference type="SAM" id="MobiDB-lite"/>
    </source>
</evidence>
<comment type="caution">
    <text evidence="2">The sequence shown here is derived from an EMBL/GenBank/DDBJ whole genome shotgun (WGS) entry which is preliminary data.</text>
</comment>
<evidence type="ECO:0000313" key="2">
    <source>
        <dbReference type="EMBL" id="NHB78474.1"/>
    </source>
</evidence>